<reference evidence="1" key="1">
    <citation type="submission" date="2021-03" db="EMBL/GenBank/DDBJ databases">
        <authorList>
            <person name="Bekaert M."/>
        </authorList>
    </citation>
    <scope>NUCLEOTIDE SEQUENCE</scope>
</reference>
<keyword evidence="2" id="KW-1185">Reference proteome</keyword>
<dbReference type="Proteomes" id="UP000683360">
    <property type="component" value="Unassembled WGS sequence"/>
</dbReference>
<organism evidence="1 2">
    <name type="scientific">Mytilus edulis</name>
    <name type="common">Blue mussel</name>
    <dbReference type="NCBI Taxonomy" id="6550"/>
    <lineage>
        <taxon>Eukaryota</taxon>
        <taxon>Metazoa</taxon>
        <taxon>Spiralia</taxon>
        <taxon>Lophotrochozoa</taxon>
        <taxon>Mollusca</taxon>
        <taxon>Bivalvia</taxon>
        <taxon>Autobranchia</taxon>
        <taxon>Pteriomorphia</taxon>
        <taxon>Mytilida</taxon>
        <taxon>Mytiloidea</taxon>
        <taxon>Mytilidae</taxon>
        <taxon>Mytilinae</taxon>
        <taxon>Mytilus</taxon>
    </lineage>
</organism>
<dbReference type="GO" id="GO:0001501">
    <property type="term" value="P:skeletal system development"/>
    <property type="evidence" value="ECO:0007669"/>
    <property type="project" value="TreeGrafter"/>
</dbReference>
<keyword evidence="1" id="KW-0808">Transferase</keyword>
<name>A0A8S3PLD8_MYTED</name>
<dbReference type="EMBL" id="CAJPWZ010000001">
    <property type="protein sequence ID" value="CAG2184356.1"/>
    <property type="molecule type" value="Genomic_DNA"/>
</dbReference>
<evidence type="ECO:0000313" key="2">
    <source>
        <dbReference type="Proteomes" id="UP000683360"/>
    </source>
</evidence>
<dbReference type="PANTHER" id="PTHR46448">
    <property type="entry name" value="PROTEIN KINASE DOMAIN-CONTAINING PROTEIN"/>
    <property type="match status" value="1"/>
</dbReference>
<comment type="caution">
    <text evidence="1">The sequence shown here is derived from an EMBL/GenBank/DDBJ whole genome shotgun (WGS) entry which is preliminary data.</text>
</comment>
<dbReference type="Gene3D" id="1.10.510.10">
    <property type="entry name" value="Transferase(Phosphotransferase) domain 1"/>
    <property type="match status" value="1"/>
</dbReference>
<dbReference type="PANTHER" id="PTHR46448:SF1">
    <property type="entry name" value="PROTEIN KINASE DOMAIN-CONTAINING PROTEIN"/>
    <property type="match status" value="1"/>
</dbReference>
<dbReference type="EC" id="2.7.10.2" evidence="1"/>
<dbReference type="AlphaFoldDB" id="A0A8S3PLD8"/>
<dbReference type="GO" id="GO:0005576">
    <property type="term" value="C:extracellular region"/>
    <property type="evidence" value="ECO:0007669"/>
    <property type="project" value="TreeGrafter"/>
</dbReference>
<proteinExistence type="predicted"/>
<gene>
    <name evidence="1" type="ORF">MEDL_20</name>
</gene>
<protein>
    <submittedName>
        <fullName evidence="1">PKDCC</fullName>
        <ecNumber evidence="1">2.7.10.2</ecNumber>
    </submittedName>
</protein>
<dbReference type="OrthoDB" id="4062651at2759"/>
<dbReference type="GO" id="GO:0004715">
    <property type="term" value="F:non-membrane spanning protein tyrosine kinase activity"/>
    <property type="evidence" value="ECO:0007669"/>
    <property type="project" value="UniProtKB-EC"/>
</dbReference>
<dbReference type="InterPro" id="IPR011009">
    <property type="entry name" value="Kinase-like_dom_sf"/>
</dbReference>
<dbReference type="SUPFAM" id="SSF56112">
    <property type="entry name" value="Protein kinase-like (PK-like)"/>
    <property type="match status" value="1"/>
</dbReference>
<evidence type="ECO:0000313" key="1">
    <source>
        <dbReference type="EMBL" id="CAG2184356.1"/>
    </source>
</evidence>
<sequence length="303" mass="34726">MLKNQSHSYNRPWNINKRYRFNCSNMNEIQILKYNGGEGGRSKYVDIGTFEGQKVVIQRLRPILRSGDQHVRLVKFLKNLLMSDQLDHPSLVKVLGYCFRHTKGEAGYEHTPYFGDVSVVYEYGGMGLDLNALNRTIAERLNHAADLASLLSYLHYSPLGSLADFDIKPAHFKMLNGKIKLIDLDHMNNVEPTCSLTLSTSHKNFKPCPFNISCQELTEIEMRYTKCQTVKCALGVCRGTNVKYNLQKMNIFFQVLLKPKFFPDALKYSLSRLLTQLNKTDIGVDDLEKEIRNITLAYTNLKT</sequence>
<accession>A0A8S3PLD8</accession>
<dbReference type="InterPro" id="IPR042983">
    <property type="entry name" value="PKDCC"/>
</dbReference>